<name>A0AA39ZRP1_9PEZI</name>
<comment type="caution">
    <text evidence="1">The sequence shown here is derived from an EMBL/GenBank/DDBJ whole genome shotgun (WGS) entry which is preliminary data.</text>
</comment>
<evidence type="ECO:0000313" key="1">
    <source>
        <dbReference type="EMBL" id="KAK0702249.1"/>
    </source>
</evidence>
<sequence length="73" mass="8296">QQETECTRELARTDDCASVINSNACYNQFRFRDAQTLTCIEGKDNADRAQKACKCCSCVGKVLCDFLKQNRYC</sequence>
<feature type="non-terminal residue" evidence="1">
    <location>
        <position position="1"/>
    </location>
</feature>
<protein>
    <submittedName>
        <fullName evidence="1">Uncharacterized protein</fullName>
    </submittedName>
</protein>
<feature type="non-terminal residue" evidence="1">
    <location>
        <position position="73"/>
    </location>
</feature>
<proteinExistence type="predicted"/>
<keyword evidence="2" id="KW-1185">Reference proteome</keyword>
<organism evidence="1 2">
    <name type="scientific">Lasiosphaeris hirsuta</name>
    <dbReference type="NCBI Taxonomy" id="260670"/>
    <lineage>
        <taxon>Eukaryota</taxon>
        <taxon>Fungi</taxon>
        <taxon>Dikarya</taxon>
        <taxon>Ascomycota</taxon>
        <taxon>Pezizomycotina</taxon>
        <taxon>Sordariomycetes</taxon>
        <taxon>Sordariomycetidae</taxon>
        <taxon>Sordariales</taxon>
        <taxon>Lasiosphaeriaceae</taxon>
        <taxon>Lasiosphaeris</taxon>
    </lineage>
</organism>
<accession>A0AA39ZRP1</accession>
<dbReference type="Proteomes" id="UP001172102">
    <property type="component" value="Unassembled WGS sequence"/>
</dbReference>
<gene>
    <name evidence="1" type="ORF">B0H67DRAFT_449039</name>
</gene>
<dbReference type="AlphaFoldDB" id="A0AA39ZRP1"/>
<evidence type="ECO:0000313" key="2">
    <source>
        <dbReference type="Proteomes" id="UP001172102"/>
    </source>
</evidence>
<reference evidence="1" key="1">
    <citation type="submission" date="2023-06" db="EMBL/GenBank/DDBJ databases">
        <title>Genome-scale phylogeny and comparative genomics of the fungal order Sordariales.</title>
        <authorList>
            <consortium name="Lawrence Berkeley National Laboratory"/>
            <person name="Hensen N."/>
            <person name="Bonometti L."/>
            <person name="Westerberg I."/>
            <person name="Brannstrom I.O."/>
            <person name="Guillou S."/>
            <person name="Cros-Aarteil S."/>
            <person name="Calhoun S."/>
            <person name="Haridas S."/>
            <person name="Kuo A."/>
            <person name="Mondo S."/>
            <person name="Pangilinan J."/>
            <person name="Riley R."/>
            <person name="Labutti K."/>
            <person name="Andreopoulos B."/>
            <person name="Lipzen A."/>
            <person name="Chen C."/>
            <person name="Yanf M."/>
            <person name="Daum C."/>
            <person name="Ng V."/>
            <person name="Clum A."/>
            <person name="Steindorff A."/>
            <person name="Ohm R."/>
            <person name="Martin F."/>
            <person name="Silar P."/>
            <person name="Natvig D."/>
            <person name="Lalanne C."/>
            <person name="Gautier V."/>
            <person name="Ament-Velasquez S.L."/>
            <person name="Kruys A."/>
            <person name="Hutchinson M.I."/>
            <person name="Powell A.J."/>
            <person name="Barry K."/>
            <person name="Miller A.N."/>
            <person name="Grigoriev I.V."/>
            <person name="Debuchy R."/>
            <person name="Gladieux P."/>
            <person name="Thoren M.H."/>
            <person name="Johannesson H."/>
        </authorList>
    </citation>
    <scope>NUCLEOTIDE SEQUENCE</scope>
    <source>
        <strain evidence="1">SMH4607-1</strain>
    </source>
</reference>
<dbReference type="EMBL" id="JAUKUA010000009">
    <property type="protein sequence ID" value="KAK0702249.1"/>
    <property type="molecule type" value="Genomic_DNA"/>
</dbReference>